<proteinExistence type="predicted"/>
<protein>
    <submittedName>
        <fullName evidence="2">Uncharacterized protein</fullName>
    </submittedName>
</protein>
<keyword evidence="1" id="KW-0732">Signal</keyword>
<evidence type="ECO:0000313" key="2">
    <source>
        <dbReference type="EMBL" id="CAD9709657.1"/>
    </source>
</evidence>
<evidence type="ECO:0000256" key="1">
    <source>
        <dbReference type="SAM" id="SignalP"/>
    </source>
</evidence>
<name>A0A7S2SU31_9STRA</name>
<accession>A0A7S2SU31</accession>
<gene>
    <name evidence="2" type="ORF">RMAR1173_LOCUS20650</name>
</gene>
<sequence>MTVPRGWTQVLVLACVAAVSGWTWSQGPPGLQGNRLVPVHGCGGRATGRCIVQMPGILDAFLGDRKGQFVRMGSSRDQKAFGRAAILLAGFPGQVEDSVEALHQRVPATRAVPVVEVGSEMMDWTVEACFLTASMEEEASQGHARGAGESVDLRVPVILCSGLEDDEVRAVARTLIPLAWEEHGVRCAIAKAVPPAMQKPLRQLLGELGGDHEDALRVLEARRENEQEEEGGAP</sequence>
<organism evidence="2">
    <name type="scientific">Rhizochromulina marina</name>
    <dbReference type="NCBI Taxonomy" id="1034831"/>
    <lineage>
        <taxon>Eukaryota</taxon>
        <taxon>Sar</taxon>
        <taxon>Stramenopiles</taxon>
        <taxon>Ochrophyta</taxon>
        <taxon>Dictyochophyceae</taxon>
        <taxon>Rhizochromulinales</taxon>
        <taxon>Rhizochromulina</taxon>
    </lineage>
</organism>
<reference evidence="2" key="1">
    <citation type="submission" date="2021-01" db="EMBL/GenBank/DDBJ databases">
        <authorList>
            <person name="Corre E."/>
            <person name="Pelletier E."/>
            <person name="Niang G."/>
            <person name="Scheremetjew M."/>
            <person name="Finn R."/>
            <person name="Kale V."/>
            <person name="Holt S."/>
            <person name="Cochrane G."/>
            <person name="Meng A."/>
            <person name="Brown T."/>
            <person name="Cohen L."/>
        </authorList>
    </citation>
    <scope>NUCLEOTIDE SEQUENCE</scope>
    <source>
        <strain evidence="2">CCMP1243</strain>
    </source>
</reference>
<feature type="signal peptide" evidence="1">
    <location>
        <begin position="1"/>
        <end position="25"/>
    </location>
</feature>
<dbReference type="EMBL" id="HBHJ01031263">
    <property type="protein sequence ID" value="CAD9709657.1"/>
    <property type="molecule type" value="Transcribed_RNA"/>
</dbReference>
<dbReference type="AlphaFoldDB" id="A0A7S2SU31"/>
<feature type="chain" id="PRO_5031459681" evidence="1">
    <location>
        <begin position="26"/>
        <end position="234"/>
    </location>
</feature>